<proteinExistence type="predicted"/>
<name>A0A8T3B2W1_DENNO</name>
<sequence length="113" mass="13132">MFFCRSHCYVRHDRRIGCRTFTRGKLVLFHIQPFVLFCSTTDVVSGDPRSDSENEWEKLLKPFDPEELKKSFNWVTPRRLCNPNLIPAKGLICNCYWHASHIQVLKSSLCSGA</sequence>
<accession>A0A8T3B2W1</accession>
<organism evidence="1 2">
    <name type="scientific">Dendrobium nobile</name>
    <name type="common">Orchid</name>
    <dbReference type="NCBI Taxonomy" id="94219"/>
    <lineage>
        <taxon>Eukaryota</taxon>
        <taxon>Viridiplantae</taxon>
        <taxon>Streptophyta</taxon>
        <taxon>Embryophyta</taxon>
        <taxon>Tracheophyta</taxon>
        <taxon>Spermatophyta</taxon>
        <taxon>Magnoliopsida</taxon>
        <taxon>Liliopsida</taxon>
        <taxon>Asparagales</taxon>
        <taxon>Orchidaceae</taxon>
        <taxon>Epidendroideae</taxon>
        <taxon>Malaxideae</taxon>
        <taxon>Dendrobiinae</taxon>
        <taxon>Dendrobium</taxon>
    </lineage>
</organism>
<dbReference type="Proteomes" id="UP000829196">
    <property type="component" value="Unassembled WGS sequence"/>
</dbReference>
<dbReference type="EMBL" id="JAGYWB010000011">
    <property type="protein sequence ID" value="KAI0503784.1"/>
    <property type="molecule type" value="Genomic_DNA"/>
</dbReference>
<reference evidence="1" key="1">
    <citation type="journal article" date="2022" name="Front. Genet.">
        <title>Chromosome-Scale Assembly of the Dendrobium nobile Genome Provides Insights Into the Molecular Mechanism of the Biosynthesis of the Medicinal Active Ingredient of Dendrobium.</title>
        <authorList>
            <person name="Xu Q."/>
            <person name="Niu S.-C."/>
            <person name="Li K.-L."/>
            <person name="Zheng P.-J."/>
            <person name="Zhang X.-J."/>
            <person name="Jia Y."/>
            <person name="Liu Y."/>
            <person name="Niu Y.-X."/>
            <person name="Yu L.-H."/>
            <person name="Chen D.-F."/>
            <person name="Zhang G.-Q."/>
        </authorList>
    </citation>
    <scope>NUCLEOTIDE SEQUENCE</scope>
    <source>
        <tissue evidence="1">Leaf</tissue>
    </source>
</reference>
<keyword evidence="2" id="KW-1185">Reference proteome</keyword>
<evidence type="ECO:0000313" key="1">
    <source>
        <dbReference type="EMBL" id="KAI0503784.1"/>
    </source>
</evidence>
<protein>
    <submittedName>
        <fullName evidence="1">Uncharacterized protein</fullName>
    </submittedName>
</protein>
<evidence type="ECO:0000313" key="2">
    <source>
        <dbReference type="Proteomes" id="UP000829196"/>
    </source>
</evidence>
<gene>
    <name evidence="1" type="ORF">KFK09_014727</name>
</gene>
<dbReference type="AlphaFoldDB" id="A0A8T3B2W1"/>
<comment type="caution">
    <text evidence="1">The sequence shown here is derived from an EMBL/GenBank/DDBJ whole genome shotgun (WGS) entry which is preliminary data.</text>
</comment>